<dbReference type="EMBL" id="LR796345">
    <property type="protein sequence ID" value="CAB4138368.1"/>
    <property type="molecule type" value="Genomic_DNA"/>
</dbReference>
<evidence type="ECO:0000313" key="1">
    <source>
        <dbReference type="EMBL" id="CAB4138368.1"/>
    </source>
</evidence>
<sequence>MATQGRKPIPKTQREISVGLHTPTDATMGNPNYSYESPQNNRALQASFDGDTTKQFSVGIQDIDEAILFYFENVIKPFVIQNGERLPVPVIYGSPEKWKSMQKDGYYRDNKGAPMYPLIVFKRNNIEKNRTIANKLDANNPNNFGVFTKKYSPSDAYSNFNVLNNRTPEKTYYAAIMPDYVTITYTCIVFTYYIDQLNQLIEAINYASDAYWGDPQRYKFQARIDSFNTVSELSDNAERAVKSTFDIKLNGYLIPNIIQKDLNSVKKFRDKSKVIFSVEATSNAAILSGTVNADGTATELARVEAQRRVQIDQSTSRATII</sequence>
<reference evidence="1" key="1">
    <citation type="submission" date="2020-04" db="EMBL/GenBank/DDBJ databases">
        <authorList>
            <person name="Chiriac C."/>
            <person name="Salcher M."/>
            <person name="Ghai R."/>
            <person name="Kavagutti S V."/>
        </authorList>
    </citation>
    <scope>NUCLEOTIDE SEQUENCE</scope>
</reference>
<protein>
    <submittedName>
        <fullName evidence="1">Uncharacterized protein</fullName>
    </submittedName>
</protein>
<name>A0A6J5LV77_9CAUD</name>
<gene>
    <name evidence="1" type="ORF">UFOVP331_7</name>
</gene>
<organism evidence="1">
    <name type="scientific">uncultured Caudovirales phage</name>
    <dbReference type="NCBI Taxonomy" id="2100421"/>
    <lineage>
        <taxon>Viruses</taxon>
        <taxon>Duplodnaviria</taxon>
        <taxon>Heunggongvirae</taxon>
        <taxon>Uroviricota</taxon>
        <taxon>Caudoviricetes</taxon>
        <taxon>Peduoviridae</taxon>
        <taxon>Maltschvirus</taxon>
        <taxon>Maltschvirus maltsch</taxon>
    </lineage>
</organism>
<accession>A0A6J5LV77</accession>
<proteinExistence type="predicted"/>